<dbReference type="InterPro" id="IPR017900">
    <property type="entry name" value="4Fe4S_Fe_S_CS"/>
</dbReference>
<dbReference type="Pfam" id="PF13183">
    <property type="entry name" value="Fer4_8"/>
    <property type="match status" value="1"/>
</dbReference>
<dbReference type="InterPro" id="IPR023210">
    <property type="entry name" value="NADP_OxRdtase_dom"/>
</dbReference>
<dbReference type="GO" id="GO:0051536">
    <property type="term" value="F:iron-sulfur cluster binding"/>
    <property type="evidence" value="ECO:0007669"/>
    <property type="project" value="UniProtKB-KW"/>
</dbReference>
<dbReference type="EMBL" id="RJVG01000001">
    <property type="protein sequence ID" value="ROR31902.1"/>
    <property type="molecule type" value="Genomic_DNA"/>
</dbReference>
<evidence type="ECO:0000256" key="1">
    <source>
        <dbReference type="ARBA" id="ARBA00022723"/>
    </source>
</evidence>
<name>A0A3N1Y2X6_9FIRM</name>
<dbReference type="Pfam" id="PF00248">
    <property type="entry name" value="Aldo_ket_red"/>
    <property type="match status" value="1"/>
</dbReference>
<dbReference type="GO" id="GO:0046872">
    <property type="term" value="F:metal ion binding"/>
    <property type="evidence" value="ECO:0007669"/>
    <property type="project" value="UniProtKB-KW"/>
</dbReference>
<dbReference type="Proteomes" id="UP000273083">
    <property type="component" value="Unassembled WGS sequence"/>
</dbReference>
<organism evidence="5 6">
    <name type="scientific">Mobilisporobacter senegalensis</name>
    <dbReference type="NCBI Taxonomy" id="1329262"/>
    <lineage>
        <taxon>Bacteria</taxon>
        <taxon>Bacillati</taxon>
        <taxon>Bacillota</taxon>
        <taxon>Clostridia</taxon>
        <taxon>Lachnospirales</taxon>
        <taxon>Lachnospiraceae</taxon>
        <taxon>Mobilisporobacter</taxon>
    </lineage>
</organism>
<dbReference type="InterPro" id="IPR053135">
    <property type="entry name" value="AKR2_Oxidoreductase"/>
</dbReference>
<dbReference type="PROSITE" id="PS51379">
    <property type="entry name" value="4FE4S_FER_2"/>
    <property type="match status" value="1"/>
</dbReference>
<evidence type="ECO:0000259" key="4">
    <source>
        <dbReference type="PROSITE" id="PS51379"/>
    </source>
</evidence>
<dbReference type="PANTHER" id="PTHR43312">
    <property type="entry name" value="D-THREO-ALDOSE 1-DEHYDROGENASE"/>
    <property type="match status" value="1"/>
</dbReference>
<comment type="caution">
    <text evidence="5">The sequence shown here is derived from an EMBL/GenBank/DDBJ whole genome shotgun (WGS) entry which is preliminary data.</text>
</comment>
<dbReference type="Gene3D" id="3.20.20.100">
    <property type="entry name" value="NADP-dependent oxidoreductase domain"/>
    <property type="match status" value="1"/>
</dbReference>
<keyword evidence="1" id="KW-0479">Metal-binding</keyword>
<evidence type="ECO:0000313" key="5">
    <source>
        <dbReference type="EMBL" id="ROR31902.1"/>
    </source>
</evidence>
<dbReference type="PROSITE" id="PS00198">
    <property type="entry name" value="4FE4S_FER_1"/>
    <property type="match status" value="1"/>
</dbReference>
<dbReference type="InterPro" id="IPR017896">
    <property type="entry name" value="4Fe4S_Fe-S-bd"/>
</dbReference>
<dbReference type="PANTHER" id="PTHR43312:SF2">
    <property type="entry name" value="OXIDOREDUCTASE"/>
    <property type="match status" value="1"/>
</dbReference>
<dbReference type="GO" id="GO:0016491">
    <property type="term" value="F:oxidoreductase activity"/>
    <property type="evidence" value="ECO:0007669"/>
    <property type="project" value="InterPro"/>
</dbReference>
<protein>
    <recommendedName>
        <fullName evidence="4">4Fe-4S ferredoxin-type domain-containing protein</fullName>
    </recommendedName>
</protein>
<gene>
    <name evidence="5" type="ORF">EDD66_101522</name>
</gene>
<keyword evidence="2" id="KW-0408">Iron</keyword>
<sequence>MQYRSFGKHDIKVSALGFGAMRMPTIETDQGQEIDEAESIKMIRHAIDSGVNYIDTAYPYHNGMSELLVGKALKNGYREKTYLATKCPVWEIHKPEDFDRILDEQLEKLDTPYIDFYLLHALNMDHWNNKVLKYDLLTKMENAKKSGKIKYIGFSFHDNAKSFITMIDGYDHWDFCQIQLNYIDVDNQATIKGMEYAASKGLGIVIMEPLLGGKLASPPMNVASILKDSKTPVEWALNFLWDRPEVSLLLSGMSDMTQTTDNITYADRSSIGMLSEEDLSMLAEAKQIYDTMALVSCTKCAYCMPCPFGLDIPTTFEAYNRTATVGMEKAGAFYSSIETKADACKKCKKCESVCPQKIKISEVMGTITDVFLQGA</sequence>
<evidence type="ECO:0000313" key="6">
    <source>
        <dbReference type="Proteomes" id="UP000273083"/>
    </source>
</evidence>
<proteinExistence type="predicted"/>
<keyword evidence="3" id="KW-0411">Iron-sulfur</keyword>
<dbReference type="RefSeq" id="WP_123607985.1">
    <property type="nucleotide sequence ID" value="NZ_RJVG01000001.1"/>
</dbReference>
<dbReference type="InterPro" id="IPR036812">
    <property type="entry name" value="NAD(P)_OxRdtase_dom_sf"/>
</dbReference>
<accession>A0A3N1Y2X6</accession>
<feature type="domain" description="4Fe-4S ferredoxin-type" evidence="4">
    <location>
        <begin position="335"/>
        <end position="363"/>
    </location>
</feature>
<keyword evidence="6" id="KW-1185">Reference proteome</keyword>
<dbReference type="CDD" id="cd19096">
    <property type="entry name" value="AKR_Fe-S_oxidoreductase"/>
    <property type="match status" value="1"/>
</dbReference>
<reference evidence="5 6" key="1">
    <citation type="submission" date="2018-11" db="EMBL/GenBank/DDBJ databases">
        <title>Genomic Encyclopedia of Type Strains, Phase IV (KMG-IV): sequencing the most valuable type-strain genomes for metagenomic binning, comparative biology and taxonomic classification.</title>
        <authorList>
            <person name="Goeker M."/>
        </authorList>
    </citation>
    <scope>NUCLEOTIDE SEQUENCE [LARGE SCALE GENOMIC DNA]</scope>
    <source>
        <strain evidence="5 6">DSM 26537</strain>
    </source>
</reference>
<dbReference type="InterPro" id="IPR020471">
    <property type="entry name" value="AKR"/>
</dbReference>
<evidence type="ECO:0000256" key="3">
    <source>
        <dbReference type="ARBA" id="ARBA00023014"/>
    </source>
</evidence>
<dbReference type="AlphaFoldDB" id="A0A3N1Y2X6"/>
<dbReference type="OrthoDB" id="9773828at2"/>
<dbReference type="SUPFAM" id="SSF51430">
    <property type="entry name" value="NAD(P)-linked oxidoreductase"/>
    <property type="match status" value="1"/>
</dbReference>
<evidence type="ECO:0000256" key="2">
    <source>
        <dbReference type="ARBA" id="ARBA00023004"/>
    </source>
</evidence>
<dbReference type="PRINTS" id="PR00069">
    <property type="entry name" value="ALDKETRDTASE"/>
</dbReference>